<dbReference type="CDD" id="cd00515">
    <property type="entry name" value="HAM1"/>
    <property type="match status" value="1"/>
</dbReference>
<feature type="binding site" evidence="7">
    <location>
        <position position="45"/>
    </location>
    <ligand>
        <name>Mg(2+)</name>
        <dbReference type="ChEBI" id="CHEBI:18420"/>
    </ligand>
</feature>
<feature type="binding site" evidence="7">
    <location>
        <position position="202"/>
    </location>
    <ligand>
        <name>substrate</name>
    </ligand>
</feature>
<protein>
    <recommendedName>
        <fullName evidence="7">dITP/XTP pyrophosphatase</fullName>
        <ecNumber evidence="7">3.6.1.66</ecNumber>
    </recommendedName>
    <alternativeName>
        <fullName evidence="7">Non-canonical purine NTP pyrophosphatase</fullName>
    </alternativeName>
    <alternativeName>
        <fullName evidence="7">Non-standard purine NTP pyrophosphatase</fullName>
    </alternativeName>
    <alternativeName>
        <fullName evidence="7">Nucleoside-triphosphate diphosphatase</fullName>
    </alternativeName>
    <alternativeName>
        <fullName evidence="7">Nucleoside-triphosphate pyrophosphatase</fullName>
        <shortName evidence="7">NTPase</shortName>
    </alternativeName>
</protein>
<comment type="catalytic activity">
    <reaction evidence="7">
        <text>ITP + H2O = IMP + diphosphate + H(+)</text>
        <dbReference type="Rhea" id="RHEA:29399"/>
        <dbReference type="ChEBI" id="CHEBI:15377"/>
        <dbReference type="ChEBI" id="CHEBI:15378"/>
        <dbReference type="ChEBI" id="CHEBI:33019"/>
        <dbReference type="ChEBI" id="CHEBI:58053"/>
        <dbReference type="ChEBI" id="CHEBI:61402"/>
        <dbReference type="EC" id="3.6.1.66"/>
    </reaction>
</comment>
<dbReference type="InterPro" id="IPR029001">
    <property type="entry name" value="ITPase-like_fam"/>
</dbReference>
<dbReference type="PANTHER" id="PTHR11067">
    <property type="entry name" value="INOSINE TRIPHOSPHATE PYROPHOSPHATASE/HAM1 PROTEIN"/>
    <property type="match status" value="1"/>
</dbReference>
<name>A0A927BSK3_9BACL</name>
<dbReference type="Proteomes" id="UP000621560">
    <property type="component" value="Unassembled WGS sequence"/>
</dbReference>
<evidence type="ECO:0000256" key="3">
    <source>
        <dbReference type="ARBA" id="ARBA00022741"/>
    </source>
</evidence>
<keyword evidence="2 7" id="KW-0479">Metal-binding</keyword>
<feature type="binding site" evidence="7">
    <location>
        <begin position="12"/>
        <end position="17"/>
    </location>
    <ligand>
        <name>substrate</name>
    </ligand>
</feature>
<keyword evidence="3 7" id="KW-0547">Nucleotide-binding</keyword>
<dbReference type="GO" id="GO:0005829">
    <property type="term" value="C:cytosol"/>
    <property type="evidence" value="ECO:0007669"/>
    <property type="project" value="TreeGrafter"/>
</dbReference>
<keyword evidence="5 7" id="KW-0460">Magnesium</keyword>
<keyword evidence="6 7" id="KW-0546">Nucleotide metabolism</keyword>
<gene>
    <name evidence="8" type="ORF">IDH44_05610</name>
</gene>
<keyword evidence="9" id="KW-1185">Reference proteome</keyword>
<sequence length="221" mass="22443">MSRPADVIVIATGNRGKVAEFAHAFGELGIGVRSLIDYPGLEPAEETGDTFAANALLKAQAVARALGVPALADDSGLCVDALGGAPGVYSARYAGEGAGDSANNAKLLATLAEGTQSHEEAAAYAAAGGYALPDGVRALSRARFVCALALYDPASGKVTAVEGAAPGVILDRPLGDGGFGYDPLFWVPQLGCTMAQLTKPQKQAISHRGAALGRLLPLLRD</sequence>
<evidence type="ECO:0000256" key="6">
    <source>
        <dbReference type="ARBA" id="ARBA00023080"/>
    </source>
</evidence>
<comment type="subunit">
    <text evidence="7">Homodimer.</text>
</comment>
<comment type="function">
    <text evidence="7">Pyrophosphatase that catalyzes the hydrolysis of nucleoside triphosphates to their monophosphate derivatives, with a high preference for the non-canonical purine nucleotides XTP (xanthosine triphosphate), dITP (deoxyinosine triphosphate) and ITP. Seems to function as a house-cleaning enzyme that removes non-canonical purine nucleotides from the nucleotide pool, thus preventing their incorporation into DNA/RNA and avoiding chromosomal lesions.</text>
</comment>
<evidence type="ECO:0000313" key="9">
    <source>
        <dbReference type="Proteomes" id="UP000621560"/>
    </source>
</evidence>
<comment type="similarity">
    <text evidence="1 7">Belongs to the HAM1 NTPase family.</text>
</comment>
<dbReference type="HAMAP" id="MF_01405">
    <property type="entry name" value="Non_canon_purine_NTPase"/>
    <property type="match status" value="1"/>
</dbReference>
<accession>A0A927BSK3</accession>
<dbReference type="InterPro" id="IPR002637">
    <property type="entry name" value="RdgB/HAM1"/>
</dbReference>
<dbReference type="RefSeq" id="WP_190915507.1">
    <property type="nucleotide sequence ID" value="NZ_JACXIZ010000011.1"/>
</dbReference>
<dbReference type="EMBL" id="JACXIZ010000011">
    <property type="protein sequence ID" value="MBD2844658.1"/>
    <property type="molecule type" value="Genomic_DNA"/>
</dbReference>
<feature type="binding site" evidence="7">
    <location>
        <position position="74"/>
    </location>
    <ligand>
        <name>Mg(2+)</name>
        <dbReference type="ChEBI" id="CHEBI:18420"/>
    </ligand>
</feature>
<comment type="catalytic activity">
    <reaction evidence="7">
        <text>dITP + H2O = dIMP + diphosphate + H(+)</text>
        <dbReference type="Rhea" id="RHEA:28342"/>
        <dbReference type="ChEBI" id="CHEBI:15377"/>
        <dbReference type="ChEBI" id="CHEBI:15378"/>
        <dbReference type="ChEBI" id="CHEBI:33019"/>
        <dbReference type="ChEBI" id="CHEBI:61194"/>
        <dbReference type="ChEBI" id="CHEBI:61382"/>
        <dbReference type="EC" id="3.6.1.66"/>
    </reaction>
</comment>
<evidence type="ECO:0000313" key="8">
    <source>
        <dbReference type="EMBL" id="MBD2844658.1"/>
    </source>
</evidence>
<evidence type="ECO:0000256" key="2">
    <source>
        <dbReference type="ARBA" id="ARBA00022723"/>
    </source>
</evidence>
<dbReference type="GO" id="GO:0017111">
    <property type="term" value="F:ribonucleoside triphosphate phosphatase activity"/>
    <property type="evidence" value="ECO:0007669"/>
    <property type="project" value="InterPro"/>
</dbReference>
<dbReference type="AlphaFoldDB" id="A0A927BSK3"/>
<organism evidence="8 9">
    <name type="scientific">Paenibacillus sabuli</name>
    <dbReference type="NCBI Taxonomy" id="2772509"/>
    <lineage>
        <taxon>Bacteria</taxon>
        <taxon>Bacillati</taxon>
        <taxon>Bacillota</taxon>
        <taxon>Bacilli</taxon>
        <taxon>Bacillales</taxon>
        <taxon>Paenibacillaceae</taxon>
        <taxon>Paenibacillus</taxon>
    </lineage>
</organism>
<feature type="active site" description="Proton acceptor" evidence="7">
    <location>
        <position position="74"/>
    </location>
</feature>
<dbReference type="EC" id="3.6.1.66" evidence="7"/>
<dbReference type="GO" id="GO:0036220">
    <property type="term" value="F:ITP diphosphatase activity"/>
    <property type="evidence" value="ECO:0007669"/>
    <property type="project" value="UniProtKB-UniRule"/>
</dbReference>
<dbReference type="Pfam" id="PF01725">
    <property type="entry name" value="Ham1p_like"/>
    <property type="match status" value="2"/>
</dbReference>
<proteinExistence type="inferred from homology"/>
<feature type="binding site" evidence="7">
    <location>
        <begin position="179"/>
        <end position="182"/>
    </location>
    <ligand>
        <name>substrate</name>
    </ligand>
</feature>
<comment type="cofactor">
    <cofactor evidence="7">
        <name>Mg(2+)</name>
        <dbReference type="ChEBI" id="CHEBI:18420"/>
    </cofactor>
    <text evidence="7">Binds 1 Mg(2+) ion per subunit.</text>
</comment>
<dbReference type="PANTHER" id="PTHR11067:SF9">
    <property type="entry name" value="INOSINE TRIPHOSPHATE PYROPHOSPHATASE"/>
    <property type="match status" value="1"/>
</dbReference>
<dbReference type="InterPro" id="IPR020922">
    <property type="entry name" value="dITP/XTP_pyrophosphatase"/>
</dbReference>
<dbReference type="GO" id="GO:0046872">
    <property type="term" value="F:metal ion binding"/>
    <property type="evidence" value="ECO:0007669"/>
    <property type="project" value="UniProtKB-KW"/>
</dbReference>
<evidence type="ECO:0000256" key="4">
    <source>
        <dbReference type="ARBA" id="ARBA00022801"/>
    </source>
</evidence>
<evidence type="ECO:0000256" key="1">
    <source>
        <dbReference type="ARBA" id="ARBA00008023"/>
    </source>
</evidence>
<dbReference type="GO" id="GO:0009117">
    <property type="term" value="P:nucleotide metabolic process"/>
    <property type="evidence" value="ECO:0007669"/>
    <property type="project" value="UniProtKB-KW"/>
</dbReference>
<dbReference type="GO" id="GO:0036222">
    <property type="term" value="F:XTP diphosphatase activity"/>
    <property type="evidence" value="ECO:0007669"/>
    <property type="project" value="UniProtKB-UniRule"/>
</dbReference>
<feature type="binding site" evidence="7">
    <location>
        <begin position="207"/>
        <end position="208"/>
    </location>
    <ligand>
        <name>substrate</name>
    </ligand>
</feature>
<dbReference type="GO" id="GO:0009146">
    <property type="term" value="P:purine nucleoside triphosphate catabolic process"/>
    <property type="evidence" value="ECO:0007669"/>
    <property type="project" value="UniProtKB-UniRule"/>
</dbReference>
<feature type="binding site" evidence="7">
    <location>
        <position position="75"/>
    </location>
    <ligand>
        <name>substrate</name>
    </ligand>
</feature>
<dbReference type="GO" id="GO:0000166">
    <property type="term" value="F:nucleotide binding"/>
    <property type="evidence" value="ECO:0007669"/>
    <property type="project" value="UniProtKB-KW"/>
</dbReference>
<comment type="catalytic activity">
    <reaction evidence="7">
        <text>XTP + H2O = XMP + diphosphate + H(+)</text>
        <dbReference type="Rhea" id="RHEA:28610"/>
        <dbReference type="ChEBI" id="CHEBI:15377"/>
        <dbReference type="ChEBI" id="CHEBI:15378"/>
        <dbReference type="ChEBI" id="CHEBI:33019"/>
        <dbReference type="ChEBI" id="CHEBI:57464"/>
        <dbReference type="ChEBI" id="CHEBI:61314"/>
        <dbReference type="EC" id="3.6.1.66"/>
    </reaction>
</comment>
<dbReference type="GO" id="GO:0035870">
    <property type="term" value="F:dITP diphosphatase activity"/>
    <property type="evidence" value="ECO:0007669"/>
    <property type="project" value="UniProtKB-UniRule"/>
</dbReference>
<dbReference type="Gene3D" id="3.90.950.10">
    <property type="match status" value="1"/>
</dbReference>
<evidence type="ECO:0000256" key="7">
    <source>
        <dbReference type="HAMAP-Rule" id="MF_01405"/>
    </source>
</evidence>
<keyword evidence="4 7" id="KW-0378">Hydrolase</keyword>
<evidence type="ECO:0000256" key="5">
    <source>
        <dbReference type="ARBA" id="ARBA00022842"/>
    </source>
</evidence>
<reference evidence="8" key="1">
    <citation type="submission" date="2020-09" db="EMBL/GenBank/DDBJ databases">
        <title>A novel bacterium of genus Paenibacillus, isolated from South China Sea.</title>
        <authorList>
            <person name="Huang H."/>
            <person name="Mo K."/>
            <person name="Hu Y."/>
        </authorList>
    </citation>
    <scope>NUCLEOTIDE SEQUENCE</scope>
    <source>
        <strain evidence="8">IB182496</strain>
    </source>
</reference>
<comment type="caution">
    <text evidence="8">The sequence shown here is derived from an EMBL/GenBank/DDBJ whole genome shotgun (WGS) entry which is preliminary data.</text>
</comment>
<dbReference type="SUPFAM" id="SSF52972">
    <property type="entry name" value="ITPase-like"/>
    <property type="match status" value="1"/>
</dbReference>